<sequence>MAMVHKLTPYVAVKQVLRNHSTVVEFDAHHFKDVASKVKGVKKGLGKEHLKAIKQHVPAPRSEHDRLRDISIIQSESIVTVVFDNTNAPLSTSITDFQHAQGLDYYAAVLAVHDREELQRLLCRQSPDLFT</sequence>
<evidence type="ECO:0000313" key="2">
    <source>
        <dbReference type="Proteomes" id="UP000256328"/>
    </source>
</evidence>
<dbReference type="OrthoDB" id="2117459at2759"/>
<evidence type="ECO:0000313" key="1">
    <source>
        <dbReference type="EMBL" id="RDW58464.1"/>
    </source>
</evidence>
<keyword evidence="2" id="KW-1185">Reference proteome</keyword>
<dbReference type="EMBL" id="PDLN01000021">
    <property type="protein sequence ID" value="RDW58464.1"/>
    <property type="molecule type" value="Genomic_DNA"/>
</dbReference>
<dbReference type="AlphaFoldDB" id="A0A3D8QAH2"/>
<gene>
    <name evidence="1" type="ORF">BP5796_12394</name>
</gene>
<name>A0A3D8QAH2_9HELO</name>
<dbReference type="Proteomes" id="UP000256328">
    <property type="component" value="Unassembled WGS sequence"/>
</dbReference>
<protein>
    <submittedName>
        <fullName evidence="1">Uncharacterized protein</fullName>
    </submittedName>
</protein>
<proteinExistence type="predicted"/>
<organism evidence="1 2">
    <name type="scientific">Coleophoma crateriformis</name>
    <dbReference type="NCBI Taxonomy" id="565419"/>
    <lineage>
        <taxon>Eukaryota</taxon>
        <taxon>Fungi</taxon>
        <taxon>Dikarya</taxon>
        <taxon>Ascomycota</taxon>
        <taxon>Pezizomycotina</taxon>
        <taxon>Leotiomycetes</taxon>
        <taxon>Helotiales</taxon>
        <taxon>Dermateaceae</taxon>
        <taxon>Coleophoma</taxon>
    </lineage>
</organism>
<accession>A0A3D8QAH2</accession>
<reference evidence="1 2" key="1">
    <citation type="journal article" date="2018" name="IMA Fungus">
        <title>IMA Genome-F 9: Draft genome sequence of Annulohypoxylon stygium, Aspergillus mulundensis, Berkeleyomyces basicola (syn. Thielaviopsis basicola), Ceratocystis smalleyi, two Cercospora beticola strains, Coleophoma cylindrospora, Fusarium fracticaudum, Phialophora cf. hyalina, and Morchella septimelata.</title>
        <authorList>
            <person name="Wingfield B.D."/>
            <person name="Bills G.F."/>
            <person name="Dong Y."/>
            <person name="Huang W."/>
            <person name="Nel W.J."/>
            <person name="Swalarsk-Parry B.S."/>
            <person name="Vaghefi N."/>
            <person name="Wilken P.M."/>
            <person name="An Z."/>
            <person name="de Beer Z.W."/>
            <person name="De Vos L."/>
            <person name="Chen L."/>
            <person name="Duong T.A."/>
            <person name="Gao Y."/>
            <person name="Hammerbacher A."/>
            <person name="Kikkert J.R."/>
            <person name="Li Y."/>
            <person name="Li H."/>
            <person name="Li K."/>
            <person name="Li Q."/>
            <person name="Liu X."/>
            <person name="Ma X."/>
            <person name="Naidoo K."/>
            <person name="Pethybridge S.J."/>
            <person name="Sun J."/>
            <person name="Steenkamp E.T."/>
            <person name="van der Nest M.A."/>
            <person name="van Wyk S."/>
            <person name="Wingfield M.J."/>
            <person name="Xiong C."/>
            <person name="Yue Q."/>
            <person name="Zhang X."/>
        </authorList>
    </citation>
    <scope>NUCLEOTIDE SEQUENCE [LARGE SCALE GENOMIC DNA]</scope>
    <source>
        <strain evidence="1 2">BP5796</strain>
    </source>
</reference>
<comment type="caution">
    <text evidence="1">The sequence shown here is derived from an EMBL/GenBank/DDBJ whole genome shotgun (WGS) entry which is preliminary data.</text>
</comment>